<dbReference type="AlphaFoldDB" id="A0A448ZZG3"/>
<sequence length="390" mass="43850">MKYLLTSESVGAGHPDKICDQISDAVVDSLLKQDKTSRIACDVIANDDFIYIGGQITTKGYVDTTKEAWKILKPLGYKETDFKIISAIIPQSPDIAMGVDKNANKELGAGDQGILFGYATNENKYFMPWPIVLAHELVKRAEFLRRNKKFPYAKADMKSQVTMEYDDQTDKILIKKVLMSIQHDENFNETKFKKFVKENIIDFVAKENNFNLDYEILINPTGKFVIGGPKGDTGLTGRKIIVDTYGGFAHHGGGAFSGKDATKIDRSAAYMARYIAKNLVAANVNNKIEIQLSYAIGLPRPQSIYIDTFGDNKYSQEFLINLINKHFDLSVEGIINTLNLLNVSYLPLATFGHVGRLDLDLPWEKLDKAKEIENDIHLYNENQTKLKTNN</sequence>
<evidence type="ECO:0000256" key="6">
    <source>
        <dbReference type="ARBA" id="ARBA00022741"/>
    </source>
</evidence>
<dbReference type="Gene3D" id="3.30.300.10">
    <property type="match status" value="3"/>
</dbReference>
<accession>A0A448ZZG3</accession>
<evidence type="ECO:0000256" key="3">
    <source>
        <dbReference type="ARBA" id="ARBA00022563"/>
    </source>
</evidence>
<dbReference type="HAMAP" id="MF_00086">
    <property type="entry name" value="S_AdoMet_synth1"/>
    <property type="match status" value="1"/>
</dbReference>
<evidence type="ECO:0000313" key="16">
    <source>
        <dbReference type="EMBL" id="VEU56629.1"/>
    </source>
</evidence>
<feature type="binding site" description="in other chain" evidence="10">
    <location>
        <position position="263"/>
    </location>
    <ligand>
        <name>L-methionine</name>
        <dbReference type="ChEBI" id="CHEBI:57844"/>
        <note>ligand shared between two neighboring subunits</note>
    </ligand>
</feature>
<dbReference type="InterPro" id="IPR022628">
    <property type="entry name" value="S-AdoMet_synt_N"/>
</dbReference>
<evidence type="ECO:0000256" key="9">
    <source>
        <dbReference type="ARBA" id="ARBA00022958"/>
    </source>
</evidence>
<keyword evidence="4 10" id="KW-0808">Transferase</keyword>
<dbReference type="UniPathway" id="UPA00315">
    <property type="reaction ID" value="UER00080"/>
</dbReference>
<dbReference type="RefSeq" id="WP_024543886.1">
    <property type="nucleotide sequence ID" value="NZ_LR214938.2"/>
</dbReference>
<feature type="binding site" description="in other chain" evidence="10">
    <location>
        <begin position="223"/>
        <end position="224"/>
    </location>
    <ligand>
        <name>ATP</name>
        <dbReference type="ChEBI" id="CHEBI:30616"/>
        <note>ligand shared between two neighboring subunits</note>
    </ligand>
</feature>
<dbReference type="GO" id="GO:0000287">
    <property type="term" value="F:magnesium ion binding"/>
    <property type="evidence" value="ECO:0007669"/>
    <property type="project" value="UniProtKB-UniRule"/>
</dbReference>
<keyword evidence="10" id="KW-0963">Cytoplasm</keyword>
<evidence type="ECO:0000256" key="4">
    <source>
        <dbReference type="ARBA" id="ARBA00022679"/>
    </source>
</evidence>
<dbReference type="EMBL" id="LR214939">
    <property type="protein sequence ID" value="VEU56629.1"/>
    <property type="molecule type" value="Genomic_DNA"/>
</dbReference>
<keyword evidence="6 10" id="KW-0547">Nucleotide-binding</keyword>
<dbReference type="InterPro" id="IPR022636">
    <property type="entry name" value="S-AdoMet_synthetase_sfam"/>
</dbReference>
<evidence type="ECO:0000256" key="1">
    <source>
        <dbReference type="ARBA" id="ARBA00005224"/>
    </source>
</evidence>
<feature type="binding site" evidence="10">
    <location>
        <position position="232"/>
    </location>
    <ligand>
        <name>L-methionine</name>
        <dbReference type="ChEBI" id="CHEBI:57844"/>
        <note>ligand shared between two neighboring subunits</note>
    </ligand>
</feature>
<keyword evidence="3 10" id="KW-0554">One-carbon metabolism</keyword>
<dbReference type="PANTHER" id="PTHR11964">
    <property type="entry name" value="S-ADENOSYLMETHIONINE SYNTHETASE"/>
    <property type="match status" value="1"/>
</dbReference>
<feature type="binding site" evidence="10">
    <location>
        <position position="255"/>
    </location>
    <ligand>
        <name>ATP</name>
        <dbReference type="ChEBI" id="CHEBI:30616"/>
        <note>ligand shared between two neighboring subunits</note>
    </ligand>
</feature>
<feature type="binding site" description="in other chain" evidence="10">
    <location>
        <begin position="238"/>
        <end position="239"/>
    </location>
    <ligand>
        <name>ATP</name>
        <dbReference type="ChEBI" id="CHEBI:30616"/>
        <note>ligand shared between two neighboring subunits</note>
    </ligand>
</feature>
<keyword evidence="16" id="KW-0614">Plasmid</keyword>
<gene>
    <name evidence="16" type="primary">metK_2</name>
    <name evidence="10" type="synonym">metK</name>
    <name evidence="16" type="ORF">NCTC10113_01544</name>
</gene>
<reference evidence="16" key="1">
    <citation type="submission" date="2019-01" db="EMBL/GenBank/DDBJ databases">
        <authorList>
            <consortium name="Pathogen Informatics"/>
        </authorList>
    </citation>
    <scope>NUCLEOTIDE SEQUENCE [LARGE SCALE GENOMIC DNA]</scope>
    <source>
        <strain evidence="16">NCTC10113</strain>
    </source>
</reference>
<dbReference type="GO" id="GO:0006730">
    <property type="term" value="P:one-carbon metabolic process"/>
    <property type="evidence" value="ECO:0007669"/>
    <property type="project" value="UniProtKB-KW"/>
</dbReference>
<dbReference type="NCBIfam" id="TIGR01034">
    <property type="entry name" value="metK"/>
    <property type="match status" value="1"/>
</dbReference>
<dbReference type="FunFam" id="3.30.300.10:FF:000003">
    <property type="entry name" value="S-adenosylmethionine synthase"/>
    <property type="match status" value="1"/>
</dbReference>
<organism evidence="16">
    <name type="scientific">Metamycoplasma salivarium</name>
    <name type="common">Mycoplasma salivarium</name>
    <dbReference type="NCBI Taxonomy" id="2124"/>
    <lineage>
        <taxon>Bacteria</taxon>
        <taxon>Bacillati</taxon>
        <taxon>Mycoplasmatota</taxon>
        <taxon>Mycoplasmoidales</taxon>
        <taxon>Metamycoplasmataceae</taxon>
        <taxon>Metamycoplasma</taxon>
    </lineage>
</organism>
<dbReference type="Pfam" id="PF02772">
    <property type="entry name" value="S-AdoMet_synt_M"/>
    <property type="match status" value="1"/>
</dbReference>
<feature type="domain" description="S-adenosylmethionine synthetase central" evidence="14">
    <location>
        <begin position="107"/>
        <end position="224"/>
    </location>
</feature>
<keyword evidence="7 10" id="KW-0067">ATP-binding</keyword>
<comment type="function">
    <text evidence="10">Catalyzes the formation of S-adenosylmethionine (AdoMet) from methionine and ATP. The overall synthetic reaction is composed of two sequential steps, AdoMet formation and the subsequent tripolyphosphate hydrolysis which occurs prior to release of AdoMet from the enzyme.</text>
</comment>
<evidence type="ECO:0000256" key="8">
    <source>
        <dbReference type="ARBA" id="ARBA00022842"/>
    </source>
</evidence>
<evidence type="ECO:0000259" key="13">
    <source>
        <dbReference type="Pfam" id="PF00438"/>
    </source>
</evidence>
<comment type="subunit">
    <text evidence="10">Homotetramer; dimer of dimers.</text>
</comment>
<evidence type="ECO:0000259" key="14">
    <source>
        <dbReference type="Pfam" id="PF02772"/>
    </source>
</evidence>
<dbReference type="EC" id="2.5.1.6" evidence="10"/>
<evidence type="ECO:0000256" key="10">
    <source>
        <dbReference type="HAMAP-Rule" id="MF_00086"/>
    </source>
</evidence>
<comment type="cofactor">
    <cofactor evidence="10">
        <name>Mg(2+)</name>
        <dbReference type="ChEBI" id="CHEBI:18420"/>
    </cofactor>
    <text evidence="10">Binds 2 divalent ions per subunit.</text>
</comment>
<feature type="domain" description="S-adenosylmethionine synthetase C-terminal" evidence="15">
    <location>
        <begin position="226"/>
        <end position="365"/>
    </location>
</feature>
<keyword evidence="9 10" id="KW-0630">Potassium</keyword>
<dbReference type="InterPro" id="IPR022629">
    <property type="entry name" value="S-AdoMet_synt_central"/>
</dbReference>
<feature type="binding site" evidence="10">
    <location>
        <position position="16"/>
    </location>
    <ligand>
        <name>Mg(2+)</name>
        <dbReference type="ChEBI" id="CHEBI:18420"/>
    </ligand>
</feature>
<feature type="binding site" description="in other chain" evidence="10">
    <location>
        <begin position="156"/>
        <end position="158"/>
    </location>
    <ligand>
        <name>ATP</name>
        <dbReference type="ChEBI" id="CHEBI:30616"/>
        <note>ligand shared between two neighboring subunits</note>
    </ligand>
</feature>
<geneLocation type="plasmid" evidence="16">
    <name>2</name>
</geneLocation>
<feature type="domain" description="S-adenosylmethionine synthetase N-terminal" evidence="13">
    <location>
        <begin position="2"/>
        <end position="83"/>
    </location>
</feature>
<name>A0A448ZZG3_METSV</name>
<dbReference type="InterPro" id="IPR022630">
    <property type="entry name" value="S-AdoMet_synt_C"/>
</dbReference>
<dbReference type="GO" id="GO:0004478">
    <property type="term" value="F:methionine adenosyltransferase activity"/>
    <property type="evidence" value="ECO:0007669"/>
    <property type="project" value="UniProtKB-UniRule"/>
</dbReference>
<dbReference type="GO" id="GO:0006556">
    <property type="term" value="P:S-adenosylmethionine biosynthetic process"/>
    <property type="evidence" value="ECO:0007669"/>
    <property type="project" value="UniProtKB-UniRule"/>
</dbReference>
<dbReference type="GO" id="GO:0005524">
    <property type="term" value="F:ATP binding"/>
    <property type="evidence" value="ECO:0007669"/>
    <property type="project" value="UniProtKB-UniRule"/>
</dbReference>
<dbReference type="InterPro" id="IPR022631">
    <property type="entry name" value="ADOMET_SYNTHASE_CS"/>
</dbReference>
<comment type="cofactor">
    <cofactor evidence="10">
        <name>K(+)</name>
        <dbReference type="ChEBI" id="CHEBI:29103"/>
    </cofactor>
    <text evidence="10">Binds 1 potassium ion per subunit.</text>
</comment>
<dbReference type="CDD" id="cd18079">
    <property type="entry name" value="S-AdoMet_synt"/>
    <property type="match status" value="1"/>
</dbReference>
<dbReference type="GO" id="GO:0005737">
    <property type="term" value="C:cytoplasm"/>
    <property type="evidence" value="ECO:0007669"/>
    <property type="project" value="UniProtKB-SubCell"/>
</dbReference>
<evidence type="ECO:0000259" key="15">
    <source>
        <dbReference type="Pfam" id="PF02773"/>
    </source>
</evidence>
<feature type="binding site" description="in other chain" evidence="10">
    <location>
        <position position="91"/>
    </location>
    <ligand>
        <name>L-methionine</name>
        <dbReference type="ChEBI" id="CHEBI:57844"/>
        <note>ligand shared between two neighboring subunits</note>
    </ligand>
</feature>
<comment type="subcellular location">
    <subcellularLocation>
        <location evidence="10 11">Cytoplasm</location>
    </subcellularLocation>
</comment>
<feature type="binding site" description="in other chain" evidence="10">
    <location>
        <position position="14"/>
    </location>
    <ligand>
        <name>ATP</name>
        <dbReference type="ChEBI" id="CHEBI:30616"/>
        <note>ligand shared between two neighboring subunits</note>
    </ligand>
</feature>
<comment type="similarity">
    <text evidence="2 10 12">Belongs to the AdoMet synthase family.</text>
</comment>
<comment type="caution">
    <text evidence="10">Lacks conserved residue(s) required for the propagation of feature annotation.</text>
</comment>
<protein>
    <recommendedName>
        <fullName evidence="10">S-adenosylmethionine synthase</fullName>
        <shortName evidence="10">AdoMet synthase</shortName>
        <ecNumber evidence="10">2.5.1.6</ecNumber>
    </recommendedName>
    <alternativeName>
        <fullName evidence="10">MAT</fullName>
    </alternativeName>
    <alternativeName>
        <fullName evidence="10">Methionine adenosyltransferase</fullName>
    </alternativeName>
</protein>
<evidence type="ECO:0000256" key="2">
    <source>
        <dbReference type="ARBA" id="ARBA00009685"/>
    </source>
</evidence>
<keyword evidence="5 10" id="KW-0479">Metal-binding</keyword>
<dbReference type="Pfam" id="PF00438">
    <property type="entry name" value="S-AdoMet_synt_N"/>
    <property type="match status" value="1"/>
</dbReference>
<proteinExistence type="inferred from homology"/>
<dbReference type="SUPFAM" id="SSF55973">
    <property type="entry name" value="S-adenosylmethionine synthetase"/>
    <property type="match status" value="3"/>
</dbReference>
<keyword evidence="8 10" id="KW-0460">Magnesium</keyword>
<evidence type="ECO:0000256" key="11">
    <source>
        <dbReference type="RuleBase" id="RU000542"/>
    </source>
</evidence>
<comment type="pathway">
    <text evidence="1 10">Amino-acid biosynthesis; S-adenosyl-L-methionine biosynthesis; S-adenosyl-L-methionine from L-methionine: step 1/1.</text>
</comment>
<dbReference type="PROSITE" id="PS00376">
    <property type="entry name" value="ADOMET_SYNTHASE_1"/>
    <property type="match status" value="1"/>
</dbReference>
<dbReference type="InterPro" id="IPR002133">
    <property type="entry name" value="S-AdoMet_synthetase"/>
</dbReference>
<dbReference type="PROSITE" id="PS00377">
    <property type="entry name" value="ADOMET_SYNTHASE_2"/>
    <property type="match status" value="1"/>
</dbReference>
<feature type="binding site" evidence="10">
    <location>
        <position position="232"/>
    </location>
    <ligand>
        <name>ATP</name>
        <dbReference type="ChEBI" id="CHEBI:30616"/>
        <note>ligand shared between two neighboring subunits</note>
    </ligand>
</feature>
<evidence type="ECO:0000256" key="5">
    <source>
        <dbReference type="ARBA" id="ARBA00022723"/>
    </source>
</evidence>
<evidence type="ECO:0000256" key="7">
    <source>
        <dbReference type="ARBA" id="ARBA00022840"/>
    </source>
</evidence>
<dbReference type="Pfam" id="PF02773">
    <property type="entry name" value="S-AdoMet_synt_C"/>
    <property type="match status" value="1"/>
</dbReference>
<comment type="catalytic activity">
    <reaction evidence="10">
        <text>L-methionine + ATP + H2O = S-adenosyl-L-methionine + phosphate + diphosphate</text>
        <dbReference type="Rhea" id="RHEA:21080"/>
        <dbReference type="ChEBI" id="CHEBI:15377"/>
        <dbReference type="ChEBI" id="CHEBI:30616"/>
        <dbReference type="ChEBI" id="CHEBI:33019"/>
        <dbReference type="ChEBI" id="CHEBI:43474"/>
        <dbReference type="ChEBI" id="CHEBI:57844"/>
        <dbReference type="ChEBI" id="CHEBI:59789"/>
        <dbReference type="EC" id="2.5.1.6"/>
    </reaction>
</comment>
<dbReference type="PIRSF" id="PIRSF000497">
    <property type="entry name" value="MAT"/>
    <property type="match status" value="1"/>
</dbReference>
<evidence type="ECO:0000256" key="12">
    <source>
        <dbReference type="RuleBase" id="RU004462"/>
    </source>
</evidence>
<feature type="binding site" evidence="10">
    <location>
        <position position="259"/>
    </location>
    <ligand>
        <name>ATP</name>
        <dbReference type="ChEBI" id="CHEBI:30616"/>
        <note>ligand shared between two neighboring subunits</note>
    </ligand>
</feature>
<feature type="region of interest" description="Flexible loop" evidence="10">
    <location>
        <begin position="91"/>
        <end position="101"/>
    </location>
</feature>